<dbReference type="GO" id="GO:0003963">
    <property type="term" value="F:RNA-3'-phosphate cyclase activity"/>
    <property type="evidence" value="ECO:0007669"/>
    <property type="project" value="TreeGrafter"/>
</dbReference>
<proteinExistence type="predicted"/>
<reference evidence="3 4" key="1">
    <citation type="journal article" date="2019" name="Commun. Biol.">
        <title>The bagworm genome reveals a unique fibroin gene that provides high tensile strength.</title>
        <authorList>
            <person name="Kono N."/>
            <person name="Nakamura H."/>
            <person name="Ohtoshi R."/>
            <person name="Tomita M."/>
            <person name="Numata K."/>
            <person name="Arakawa K."/>
        </authorList>
    </citation>
    <scope>NUCLEOTIDE SEQUENCE [LARGE SCALE GENOMIC DNA]</scope>
</reference>
<evidence type="ECO:0000259" key="2">
    <source>
        <dbReference type="Pfam" id="PF01137"/>
    </source>
</evidence>
<evidence type="ECO:0000313" key="4">
    <source>
        <dbReference type="Proteomes" id="UP000299102"/>
    </source>
</evidence>
<evidence type="ECO:0000313" key="3">
    <source>
        <dbReference type="EMBL" id="GBP50499.1"/>
    </source>
</evidence>
<comment type="caution">
    <text evidence="3">The sequence shown here is derived from an EMBL/GenBank/DDBJ whole genome shotgun (WGS) entry which is preliminary data.</text>
</comment>
<dbReference type="AlphaFoldDB" id="A0A4C1WJI7"/>
<protein>
    <recommendedName>
        <fullName evidence="1">RNA 3'-terminal phosphate cyclase</fullName>
    </recommendedName>
</protein>
<dbReference type="STRING" id="151549.A0A4C1WJI7"/>
<keyword evidence="4" id="KW-1185">Reference proteome</keyword>
<accession>A0A4C1WJI7</accession>
<feature type="domain" description="RNA 3'-terminal phosphate cyclase" evidence="2">
    <location>
        <begin position="12"/>
        <end position="96"/>
    </location>
</feature>
<dbReference type="InterPro" id="IPR037136">
    <property type="entry name" value="RNA3'_phos_cyclase_dom_sf"/>
</dbReference>
<dbReference type="PANTHER" id="PTHR11096">
    <property type="entry name" value="RNA 3' TERMINAL PHOSPHATE CYCLASE"/>
    <property type="match status" value="1"/>
</dbReference>
<dbReference type="InterPro" id="IPR023797">
    <property type="entry name" value="RNA3'_phos_cyclase_dom"/>
</dbReference>
<dbReference type="InterPro" id="IPR013792">
    <property type="entry name" value="RNA3'P_cycl/enolpyr_Trfase_a/b"/>
</dbReference>
<dbReference type="InterPro" id="IPR000228">
    <property type="entry name" value="RNA3'_term_phos_cyc"/>
</dbReference>
<evidence type="ECO:0000256" key="1">
    <source>
        <dbReference type="ARBA" id="ARBA00021428"/>
    </source>
</evidence>
<gene>
    <name evidence="3" type="primary">RTCA</name>
    <name evidence="3" type="ORF">EVAR_25196_1</name>
</gene>
<dbReference type="Pfam" id="PF01137">
    <property type="entry name" value="RTC"/>
    <property type="match status" value="1"/>
</dbReference>
<sequence>MDNIMEIDGSVMEGGGQILRMSVAFSAIMGKPVRVTQIRAGRSKPGLAAQHLTGLQLLTKMCQGKLKGGEIGSTQIEFWPGKLKGGHYVADTHTAGRALTRRVPFGAIKIAEGIFTLVSDFPHVFHLPLNKQGELSRKRYFTQLTDSQAVMSPLQTRQQ</sequence>
<name>A0A4C1WJI7_EUMVA</name>
<dbReference type="EMBL" id="BGZK01000567">
    <property type="protein sequence ID" value="GBP50499.1"/>
    <property type="molecule type" value="Genomic_DNA"/>
</dbReference>
<dbReference type="OrthoDB" id="25029at2759"/>
<dbReference type="GO" id="GO:0005634">
    <property type="term" value="C:nucleus"/>
    <property type="evidence" value="ECO:0007669"/>
    <property type="project" value="TreeGrafter"/>
</dbReference>
<dbReference type="PANTHER" id="PTHR11096:SF0">
    <property type="entry name" value="RNA 3'-TERMINAL PHOSPHATE CYCLASE"/>
    <property type="match status" value="1"/>
</dbReference>
<dbReference type="SUPFAM" id="SSF55205">
    <property type="entry name" value="EPT/RTPC-like"/>
    <property type="match status" value="1"/>
</dbReference>
<dbReference type="Gene3D" id="3.65.10.20">
    <property type="entry name" value="RNA 3'-terminal phosphate cyclase domain"/>
    <property type="match status" value="1"/>
</dbReference>
<organism evidence="3 4">
    <name type="scientific">Eumeta variegata</name>
    <name type="common">Bagworm moth</name>
    <name type="synonym">Eumeta japonica</name>
    <dbReference type="NCBI Taxonomy" id="151549"/>
    <lineage>
        <taxon>Eukaryota</taxon>
        <taxon>Metazoa</taxon>
        <taxon>Ecdysozoa</taxon>
        <taxon>Arthropoda</taxon>
        <taxon>Hexapoda</taxon>
        <taxon>Insecta</taxon>
        <taxon>Pterygota</taxon>
        <taxon>Neoptera</taxon>
        <taxon>Endopterygota</taxon>
        <taxon>Lepidoptera</taxon>
        <taxon>Glossata</taxon>
        <taxon>Ditrysia</taxon>
        <taxon>Tineoidea</taxon>
        <taxon>Psychidae</taxon>
        <taxon>Oiketicinae</taxon>
        <taxon>Eumeta</taxon>
    </lineage>
</organism>
<dbReference type="Proteomes" id="UP000299102">
    <property type="component" value="Unassembled WGS sequence"/>
</dbReference>
<dbReference type="GO" id="GO:0006396">
    <property type="term" value="P:RNA processing"/>
    <property type="evidence" value="ECO:0007669"/>
    <property type="project" value="InterPro"/>
</dbReference>